<dbReference type="EMBL" id="SJKB01000028">
    <property type="protein sequence ID" value="TCC48541.1"/>
    <property type="molecule type" value="Genomic_DNA"/>
</dbReference>
<proteinExistence type="predicted"/>
<dbReference type="RefSeq" id="WP_131366581.1">
    <property type="nucleotide sequence ID" value="NZ_SJKB01000028.1"/>
</dbReference>
<gene>
    <name evidence="2" type="ORF">E0H73_42810</name>
</gene>
<organism evidence="2 3">
    <name type="scientific">Kribbella pittospori</name>
    <dbReference type="NCBI Taxonomy" id="722689"/>
    <lineage>
        <taxon>Bacteria</taxon>
        <taxon>Bacillati</taxon>
        <taxon>Actinomycetota</taxon>
        <taxon>Actinomycetes</taxon>
        <taxon>Propionibacteriales</taxon>
        <taxon>Kribbellaceae</taxon>
        <taxon>Kribbella</taxon>
    </lineage>
</organism>
<evidence type="ECO:0000313" key="2">
    <source>
        <dbReference type="EMBL" id="TCC48541.1"/>
    </source>
</evidence>
<comment type="caution">
    <text evidence="2">The sequence shown here is derived from an EMBL/GenBank/DDBJ whole genome shotgun (WGS) entry which is preliminary data.</text>
</comment>
<protein>
    <submittedName>
        <fullName evidence="2">Uncharacterized protein</fullName>
    </submittedName>
</protein>
<reference evidence="2 3" key="1">
    <citation type="submission" date="2019-02" db="EMBL/GenBank/DDBJ databases">
        <title>Kribbella capetownensis sp. nov. and Kribbella speibonae sp. nov., isolated from soil.</title>
        <authorList>
            <person name="Curtis S.M."/>
            <person name="Norton I."/>
            <person name="Everest G.J."/>
            <person name="Meyers P.R."/>
        </authorList>
    </citation>
    <scope>NUCLEOTIDE SEQUENCE [LARGE SCALE GENOMIC DNA]</scope>
    <source>
        <strain evidence="2 3">NRRL B-24813</strain>
    </source>
</reference>
<evidence type="ECO:0000313" key="3">
    <source>
        <dbReference type="Proteomes" id="UP000291144"/>
    </source>
</evidence>
<feature type="region of interest" description="Disordered" evidence="1">
    <location>
        <begin position="30"/>
        <end position="54"/>
    </location>
</feature>
<keyword evidence="3" id="KW-1185">Reference proteome</keyword>
<evidence type="ECO:0000256" key="1">
    <source>
        <dbReference type="SAM" id="MobiDB-lite"/>
    </source>
</evidence>
<sequence length="66" mass="7368">MVYDDSTPMSAETVDGGAFGMLSCQGKRTVQGKDGSLDALSFPPRRPFMSDRELKDDRELKIDREL</sequence>
<dbReference type="AlphaFoldDB" id="A0A4R0JMV2"/>
<name>A0A4R0JMV2_9ACTN</name>
<accession>A0A4R0JMV2</accession>
<dbReference type="Proteomes" id="UP000291144">
    <property type="component" value="Unassembled WGS sequence"/>
</dbReference>